<dbReference type="InterPro" id="IPR036396">
    <property type="entry name" value="Cyt_P450_sf"/>
</dbReference>
<dbReference type="AlphaFoldDB" id="A0A5C3KE40"/>
<comment type="similarity">
    <text evidence="3 10">Belongs to the cytochrome P450 family.</text>
</comment>
<dbReference type="GO" id="GO:0004497">
    <property type="term" value="F:monooxygenase activity"/>
    <property type="evidence" value="ECO:0007669"/>
    <property type="project" value="UniProtKB-KW"/>
</dbReference>
<dbReference type="InterPro" id="IPR017972">
    <property type="entry name" value="Cyt_P450_CS"/>
</dbReference>
<dbReference type="PANTHER" id="PTHR46300:SF7">
    <property type="entry name" value="P450, PUTATIVE (EUROFUNG)-RELATED"/>
    <property type="match status" value="1"/>
</dbReference>
<dbReference type="GO" id="GO:0020037">
    <property type="term" value="F:heme binding"/>
    <property type="evidence" value="ECO:0007669"/>
    <property type="project" value="InterPro"/>
</dbReference>
<keyword evidence="12" id="KW-1185">Reference proteome</keyword>
<dbReference type="Pfam" id="PF00067">
    <property type="entry name" value="p450"/>
    <property type="match status" value="1"/>
</dbReference>
<evidence type="ECO:0000256" key="5">
    <source>
        <dbReference type="ARBA" id="ARBA00022723"/>
    </source>
</evidence>
<dbReference type="OrthoDB" id="2789670at2759"/>
<accession>A0A5C3KE40</accession>
<evidence type="ECO:0000256" key="10">
    <source>
        <dbReference type="RuleBase" id="RU000461"/>
    </source>
</evidence>
<keyword evidence="6 10" id="KW-0560">Oxidoreductase</keyword>
<keyword evidence="5 9" id="KW-0479">Metal-binding</keyword>
<evidence type="ECO:0000313" key="11">
    <source>
        <dbReference type="EMBL" id="TFK18376.1"/>
    </source>
</evidence>
<feature type="binding site" description="axial binding residue" evidence="9">
    <location>
        <position position="252"/>
    </location>
    <ligand>
        <name>heme</name>
        <dbReference type="ChEBI" id="CHEBI:30413"/>
    </ligand>
    <ligandPart>
        <name>Fe</name>
        <dbReference type="ChEBI" id="CHEBI:18248"/>
    </ligandPart>
</feature>
<evidence type="ECO:0000256" key="7">
    <source>
        <dbReference type="ARBA" id="ARBA00023004"/>
    </source>
</evidence>
<keyword evidence="7 9" id="KW-0408">Iron</keyword>
<reference evidence="11 12" key="1">
    <citation type="journal article" date="2019" name="Nat. Ecol. Evol.">
        <title>Megaphylogeny resolves global patterns of mushroom evolution.</title>
        <authorList>
            <person name="Varga T."/>
            <person name="Krizsan K."/>
            <person name="Foldi C."/>
            <person name="Dima B."/>
            <person name="Sanchez-Garcia M."/>
            <person name="Sanchez-Ramirez S."/>
            <person name="Szollosi G.J."/>
            <person name="Szarkandi J.G."/>
            <person name="Papp V."/>
            <person name="Albert L."/>
            <person name="Andreopoulos W."/>
            <person name="Angelini C."/>
            <person name="Antonin V."/>
            <person name="Barry K.W."/>
            <person name="Bougher N.L."/>
            <person name="Buchanan P."/>
            <person name="Buyck B."/>
            <person name="Bense V."/>
            <person name="Catcheside P."/>
            <person name="Chovatia M."/>
            <person name="Cooper J."/>
            <person name="Damon W."/>
            <person name="Desjardin D."/>
            <person name="Finy P."/>
            <person name="Geml J."/>
            <person name="Haridas S."/>
            <person name="Hughes K."/>
            <person name="Justo A."/>
            <person name="Karasinski D."/>
            <person name="Kautmanova I."/>
            <person name="Kiss B."/>
            <person name="Kocsube S."/>
            <person name="Kotiranta H."/>
            <person name="LaButti K.M."/>
            <person name="Lechner B.E."/>
            <person name="Liimatainen K."/>
            <person name="Lipzen A."/>
            <person name="Lukacs Z."/>
            <person name="Mihaltcheva S."/>
            <person name="Morgado L.N."/>
            <person name="Niskanen T."/>
            <person name="Noordeloos M.E."/>
            <person name="Ohm R.A."/>
            <person name="Ortiz-Santana B."/>
            <person name="Ovrebo C."/>
            <person name="Racz N."/>
            <person name="Riley R."/>
            <person name="Savchenko A."/>
            <person name="Shiryaev A."/>
            <person name="Soop K."/>
            <person name="Spirin V."/>
            <person name="Szebenyi C."/>
            <person name="Tomsovsky M."/>
            <person name="Tulloss R.E."/>
            <person name="Uehling J."/>
            <person name="Grigoriev I.V."/>
            <person name="Vagvolgyi C."/>
            <person name="Papp T."/>
            <person name="Martin F.M."/>
            <person name="Miettinen O."/>
            <person name="Hibbett D.S."/>
            <person name="Nagy L.G."/>
        </authorList>
    </citation>
    <scope>NUCLEOTIDE SEQUENCE [LARGE SCALE GENOMIC DNA]</scope>
    <source>
        <strain evidence="11 12">CBS 121175</strain>
    </source>
</reference>
<dbReference type="InterPro" id="IPR002401">
    <property type="entry name" value="Cyt_P450_E_grp-I"/>
</dbReference>
<dbReference type="GO" id="GO:0016705">
    <property type="term" value="F:oxidoreductase activity, acting on paired donors, with incorporation or reduction of molecular oxygen"/>
    <property type="evidence" value="ECO:0007669"/>
    <property type="project" value="InterPro"/>
</dbReference>
<evidence type="ECO:0000256" key="9">
    <source>
        <dbReference type="PIRSR" id="PIRSR602401-1"/>
    </source>
</evidence>
<dbReference type="SUPFAM" id="SSF48264">
    <property type="entry name" value="Cytochrome P450"/>
    <property type="match status" value="1"/>
</dbReference>
<dbReference type="PROSITE" id="PS00086">
    <property type="entry name" value="CYTOCHROME_P450"/>
    <property type="match status" value="1"/>
</dbReference>
<gene>
    <name evidence="11" type="ORF">FA15DRAFT_698048</name>
</gene>
<dbReference type="InterPro" id="IPR050364">
    <property type="entry name" value="Cytochrome_P450_fung"/>
</dbReference>
<evidence type="ECO:0000256" key="1">
    <source>
        <dbReference type="ARBA" id="ARBA00001971"/>
    </source>
</evidence>
<dbReference type="PANTHER" id="PTHR46300">
    <property type="entry name" value="P450, PUTATIVE (EUROFUNG)-RELATED-RELATED"/>
    <property type="match status" value="1"/>
</dbReference>
<evidence type="ECO:0000313" key="12">
    <source>
        <dbReference type="Proteomes" id="UP000307440"/>
    </source>
</evidence>
<organism evidence="11 12">
    <name type="scientific">Coprinopsis marcescibilis</name>
    <name type="common">Agaric fungus</name>
    <name type="synonym">Psathyrella marcescibilis</name>
    <dbReference type="NCBI Taxonomy" id="230819"/>
    <lineage>
        <taxon>Eukaryota</taxon>
        <taxon>Fungi</taxon>
        <taxon>Dikarya</taxon>
        <taxon>Basidiomycota</taxon>
        <taxon>Agaricomycotina</taxon>
        <taxon>Agaricomycetes</taxon>
        <taxon>Agaricomycetidae</taxon>
        <taxon>Agaricales</taxon>
        <taxon>Agaricineae</taxon>
        <taxon>Psathyrellaceae</taxon>
        <taxon>Coprinopsis</taxon>
    </lineage>
</organism>
<comment type="cofactor">
    <cofactor evidence="1 9">
        <name>heme</name>
        <dbReference type="ChEBI" id="CHEBI:30413"/>
    </cofactor>
</comment>
<dbReference type="Proteomes" id="UP000307440">
    <property type="component" value="Unassembled WGS sequence"/>
</dbReference>
<comment type="pathway">
    <text evidence="2">Secondary metabolite biosynthesis.</text>
</comment>
<evidence type="ECO:0000256" key="3">
    <source>
        <dbReference type="ARBA" id="ARBA00010617"/>
    </source>
</evidence>
<evidence type="ECO:0000256" key="8">
    <source>
        <dbReference type="ARBA" id="ARBA00023033"/>
    </source>
</evidence>
<evidence type="ECO:0000256" key="6">
    <source>
        <dbReference type="ARBA" id="ARBA00023002"/>
    </source>
</evidence>
<dbReference type="GO" id="GO:0005506">
    <property type="term" value="F:iron ion binding"/>
    <property type="evidence" value="ECO:0007669"/>
    <property type="project" value="InterPro"/>
</dbReference>
<proteinExistence type="inferred from homology"/>
<dbReference type="InterPro" id="IPR001128">
    <property type="entry name" value="Cyt_P450"/>
</dbReference>
<protein>
    <submittedName>
        <fullName evidence="11">O-methylsterigmatocystin oxidoreductase</fullName>
    </submittedName>
</protein>
<evidence type="ECO:0000256" key="2">
    <source>
        <dbReference type="ARBA" id="ARBA00005179"/>
    </source>
</evidence>
<dbReference type="Gene3D" id="1.10.630.10">
    <property type="entry name" value="Cytochrome P450"/>
    <property type="match status" value="1"/>
</dbReference>
<dbReference type="PRINTS" id="PR00463">
    <property type="entry name" value="EP450I"/>
</dbReference>
<dbReference type="EMBL" id="ML210406">
    <property type="protein sequence ID" value="TFK18376.1"/>
    <property type="molecule type" value="Genomic_DNA"/>
</dbReference>
<keyword evidence="4 9" id="KW-0349">Heme</keyword>
<evidence type="ECO:0000256" key="4">
    <source>
        <dbReference type="ARBA" id="ARBA00022617"/>
    </source>
</evidence>
<dbReference type="STRING" id="230819.A0A5C3KE40"/>
<sequence length="319" mass="34998">MIEDAGTIVGRFSSTAMPGKMLVNAFPSLKHVPDWFPGTGWKQYLKEGADINKRLVSPPWRDAKVKLNNIPENEQLHSVAKGLIENLGPETDPGYDEKFKIAMNVAAQSYTAGANTTYCATGAIFAALLTHPEVQRKAQAAIDAVTGGDRLPIPADIDDIPYLEALVKEVTRWFTVSPLGVPHLSSEDEEFNGYFIPKGTLLMANSWAILHDPEVFQNPHEFRPERYLKDGKIDPTVLDPDLTAFGFGRRICPGRYIGKVILKFTVASVLSVFDIVPAKDANGNDIAPVLEQSTEVITSLKPYQCDVKPRSAKHAALLA</sequence>
<keyword evidence="8 10" id="KW-0503">Monooxygenase</keyword>
<name>A0A5C3KE40_COPMA</name>